<accession>Q1GZ75</accession>
<name>Q1GZ75_METFK</name>
<dbReference type="HOGENOM" id="CLU_1508913_0_0_4"/>
<evidence type="ECO:0000256" key="1">
    <source>
        <dbReference type="SAM" id="Phobius"/>
    </source>
</evidence>
<keyword evidence="4" id="KW-1185">Reference proteome</keyword>
<feature type="domain" description="Ice-binding protein C-terminal" evidence="2">
    <location>
        <begin position="172"/>
        <end position="196"/>
    </location>
</feature>
<protein>
    <recommendedName>
        <fullName evidence="2">Ice-binding protein C-terminal domain-containing protein</fullName>
    </recommendedName>
</protein>
<organism evidence="3 4">
    <name type="scientific">Methylobacillus flagellatus (strain ATCC 51484 / DSM 6875 / VKM B-1610 / KT)</name>
    <dbReference type="NCBI Taxonomy" id="265072"/>
    <lineage>
        <taxon>Bacteria</taxon>
        <taxon>Pseudomonadati</taxon>
        <taxon>Pseudomonadota</taxon>
        <taxon>Betaproteobacteria</taxon>
        <taxon>Nitrosomonadales</taxon>
        <taxon>Methylophilaceae</taxon>
        <taxon>Methylobacillus</taxon>
    </lineage>
</organism>
<dbReference type="NCBIfam" id="NF038126">
    <property type="entry name" value="PEP_CTERM_FxDxF"/>
    <property type="match status" value="1"/>
</dbReference>
<dbReference type="NCBIfam" id="TIGR02595">
    <property type="entry name" value="PEP_CTERM"/>
    <property type="match status" value="1"/>
</dbReference>
<gene>
    <name evidence="3" type="ordered locus">Mfla_2195</name>
</gene>
<keyword evidence="1" id="KW-0472">Membrane</keyword>
<keyword evidence="1" id="KW-0812">Transmembrane</keyword>
<evidence type="ECO:0000313" key="4">
    <source>
        <dbReference type="Proteomes" id="UP000002440"/>
    </source>
</evidence>
<proteinExistence type="predicted"/>
<feature type="transmembrane region" description="Helical" evidence="1">
    <location>
        <begin position="176"/>
        <end position="193"/>
    </location>
</feature>
<keyword evidence="1" id="KW-1133">Transmembrane helix</keyword>
<sequence>MPQMPTGGDSHQVKWFTFSLANEALVTISASAFAGATASSLDGLLPGFSLFEGKAPPAAHDATPVTLAYRDTLGFDTEGALNTLGDFQIGNDAGEINKLTFIGYAVDGTSDNFGDLPGVIGDGVADGSVSASFLLGAGTYTLIVGGADYASQNDPLSLAYNYGLSTTLSVAAVPEPSTYAMLALGLVMLGFAARRRTVR</sequence>
<dbReference type="Proteomes" id="UP000002440">
    <property type="component" value="Chromosome"/>
</dbReference>
<evidence type="ECO:0000259" key="2">
    <source>
        <dbReference type="Pfam" id="PF07589"/>
    </source>
</evidence>
<dbReference type="KEGG" id="mfa:Mfla_2195"/>
<dbReference type="eggNOG" id="ENOG5032T3N">
    <property type="taxonomic scope" value="Bacteria"/>
</dbReference>
<reference evidence="3 4" key="1">
    <citation type="submission" date="2006-03" db="EMBL/GenBank/DDBJ databases">
        <title>Complete sequence of Methylobacillus flagellatus KT.</title>
        <authorList>
            <consortium name="US DOE Joint Genome Institute"/>
            <person name="Copeland A."/>
            <person name="Lucas S."/>
            <person name="Lapidus A."/>
            <person name="Barry K."/>
            <person name="Detter J.C."/>
            <person name="Glavina del Rio T."/>
            <person name="Hammon N."/>
            <person name="Israni S."/>
            <person name="Dalin E."/>
            <person name="Tice H."/>
            <person name="Pitluck S."/>
            <person name="Brettin T."/>
            <person name="Bruce D."/>
            <person name="Han C."/>
            <person name="Tapia R."/>
            <person name="Saunders E."/>
            <person name="Gilna P."/>
            <person name="Schmutz J."/>
            <person name="Larimer F."/>
            <person name="Land M."/>
            <person name="Kyrpides N."/>
            <person name="Anderson I."/>
            <person name="Richardson P."/>
        </authorList>
    </citation>
    <scope>NUCLEOTIDE SEQUENCE [LARGE SCALE GENOMIC DNA]</scope>
    <source>
        <strain evidence="4">KT / ATCC 51484 / DSM 6875</strain>
    </source>
</reference>
<dbReference type="InterPro" id="IPR013424">
    <property type="entry name" value="Ice-binding_C"/>
</dbReference>
<dbReference type="Pfam" id="PF07589">
    <property type="entry name" value="PEP-CTERM"/>
    <property type="match status" value="1"/>
</dbReference>
<dbReference type="Gene3D" id="2.60.120.1220">
    <property type="match status" value="1"/>
</dbReference>
<dbReference type="EMBL" id="CP000284">
    <property type="protein sequence ID" value="ABE50462.1"/>
    <property type="molecule type" value="Genomic_DNA"/>
</dbReference>
<dbReference type="AlphaFoldDB" id="Q1GZ75"/>
<evidence type="ECO:0000313" key="3">
    <source>
        <dbReference type="EMBL" id="ABE50462.1"/>
    </source>
</evidence>
<dbReference type="STRING" id="265072.Mfla_2195"/>